<gene>
    <name evidence="3" type="ORF">WG66_16324</name>
</gene>
<dbReference type="Proteomes" id="UP000054988">
    <property type="component" value="Unassembled WGS sequence"/>
</dbReference>
<organism evidence="3 4">
    <name type="scientific">Moniliophthora roreri</name>
    <name type="common">Frosty pod rot fungus</name>
    <name type="synonym">Monilia roreri</name>
    <dbReference type="NCBI Taxonomy" id="221103"/>
    <lineage>
        <taxon>Eukaryota</taxon>
        <taxon>Fungi</taxon>
        <taxon>Dikarya</taxon>
        <taxon>Basidiomycota</taxon>
        <taxon>Agaricomycotina</taxon>
        <taxon>Agaricomycetes</taxon>
        <taxon>Agaricomycetidae</taxon>
        <taxon>Agaricales</taxon>
        <taxon>Marasmiineae</taxon>
        <taxon>Marasmiaceae</taxon>
        <taxon>Moniliophthora</taxon>
    </lineage>
</organism>
<name>A0A0W0F482_MONRR</name>
<dbReference type="EMBL" id="LATX01002351">
    <property type="protein sequence ID" value="KTB31100.1"/>
    <property type="molecule type" value="Genomic_DNA"/>
</dbReference>
<sequence length="897" mass="98804">MAKFSAYVSDSDDSDEQVQTPPRKAILAQPHEQDDVSESDEASLSGESEISSDMHEDELRMRGADGESEQEEEGDEEWDEEDEEDMGALRSSMNKDPTLIPRARNVGVDPQRMHVMQTSLFRLPEEAAALKALTQPQPMRKILRVPSQQLSRKHSRDSEGDSLRIESRERKSFAYDDIHPVHRPSRKYTRVAVASSSSIANDAEDGLIDAGLAFGRSFRVGWGPSGTLVHLGSLCNPWSSTFATTSNTSVISLTKVPLLSEPQDVDINSPAAQLSSKLLQHHLSHSPITLDDSGVPFATPSPSSLNFSSFVALFPPTEHSFAATLFRLGEALFDDMDIEFRGEPDVRNAIRLVTRKARVSRWLEDTVLPVISNPSPSATALTQIFTLLTANQISRACEVASDAGYIKLATLISQSGGDIEFKEDLQEQLRIWTEEKADALIDEGVRRIYTLLAGQVDGGVDILKGLDWKRTFGVFLWFSEPEDASIKDVFDAYNAMALESGHTGIARPVPWYIENPQRSGSERWRLPSPVSISLLTSTIGTGSQPPSPPTAPDAHFSLLHLHSNPSLSLSQSPLLRPHSFGPSPVDFALPWHLYIILSRVLRARDFGDRSVVRHAEDSESVEGHSPSADLLANSYALQLEQMGLIQEATFVLLHIEGSIGRQKAIKDLLSRSADKLDEWMTRGLVGSLKIPMKWVQEAKALRALSQSAFYDAHELYLQAGLTNAAHNIAVLELAPDIVIRRDLDMLKDIFERFTSTEGVDGWGLRGKLFLDYVTTLTRLPVLLDELSAEAGAVPDAVHMSEIERLAQAIPKMISILPDIFNRNAKVDGGRHAVALNEMISELVKVRDRAAGVLDAAGGGQLHQLAELQLNLMDDATKLQHLRTSASARFMKSISVHA</sequence>
<dbReference type="InterPro" id="IPR021967">
    <property type="entry name" value="Nup98_C"/>
</dbReference>
<dbReference type="Gene3D" id="1.25.40.690">
    <property type="match status" value="1"/>
</dbReference>
<evidence type="ECO:0000256" key="1">
    <source>
        <dbReference type="SAM" id="MobiDB-lite"/>
    </source>
</evidence>
<proteinExistence type="predicted"/>
<accession>A0A0W0F482</accession>
<evidence type="ECO:0000259" key="2">
    <source>
        <dbReference type="Pfam" id="PF12110"/>
    </source>
</evidence>
<dbReference type="eggNOG" id="KOG0845">
    <property type="taxonomic scope" value="Eukaryota"/>
</dbReference>
<reference evidence="3 4" key="1">
    <citation type="submission" date="2015-12" db="EMBL/GenBank/DDBJ databases">
        <title>Draft genome sequence of Moniliophthora roreri, the causal agent of frosty pod rot of cacao.</title>
        <authorList>
            <person name="Aime M.C."/>
            <person name="Diaz-Valderrama J.R."/>
            <person name="Kijpornyongpan T."/>
            <person name="Phillips-Mora W."/>
        </authorList>
    </citation>
    <scope>NUCLEOTIDE SEQUENCE [LARGE SCALE GENOMIC DNA]</scope>
    <source>
        <strain evidence="3 4">MCA 2952</strain>
    </source>
</reference>
<comment type="caution">
    <text evidence="3">The sequence shown here is derived from an EMBL/GenBank/DDBJ whole genome shotgun (WGS) entry which is preliminary data.</text>
</comment>
<protein>
    <recommendedName>
        <fullName evidence="2">Nuclear pore complex protein NUP96 C-terminal domain-containing protein</fullName>
    </recommendedName>
</protein>
<dbReference type="AlphaFoldDB" id="A0A0W0F482"/>
<feature type="region of interest" description="Disordered" evidence="1">
    <location>
        <begin position="1"/>
        <end position="102"/>
    </location>
</feature>
<dbReference type="Pfam" id="PF12110">
    <property type="entry name" value="Nup96"/>
    <property type="match status" value="1"/>
</dbReference>
<feature type="compositionally biased region" description="Acidic residues" evidence="1">
    <location>
        <begin position="66"/>
        <end position="86"/>
    </location>
</feature>
<evidence type="ECO:0000313" key="3">
    <source>
        <dbReference type="EMBL" id="KTB31100.1"/>
    </source>
</evidence>
<feature type="domain" description="Nuclear pore complex protein NUP96 C-terminal" evidence="2">
    <location>
        <begin position="383"/>
        <end position="702"/>
    </location>
</feature>
<feature type="compositionally biased region" description="Basic and acidic residues" evidence="1">
    <location>
        <begin position="52"/>
        <end position="65"/>
    </location>
</feature>
<evidence type="ECO:0000313" key="4">
    <source>
        <dbReference type="Proteomes" id="UP000054988"/>
    </source>
</evidence>